<evidence type="ECO:0000256" key="13">
    <source>
        <dbReference type="RuleBase" id="RU003785"/>
    </source>
</evidence>
<evidence type="ECO:0000313" key="14">
    <source>
        <dbReference type="EMBL" id="MEE2035669.1"/>
    </source>
</evidence>
<comment type="similarity">
    <text evidence="3 10 13">Belongs to the IPP transferase family.</text>
</comment>
<dbReference type="PANTHER" id="PTHR11088:SF60">
    <property type="entry name" value="TRNA DIMETHYLALLYLTRANSFERASE"/>
    <property type="match status" value="1"/>
</dbReference>
<evidence type="ECO:0000256" key="11">
    <source>
        <dbReference type="RuleBase" id="RU003783"/>
    </source>
</evidence>
<dbReference type="EMBL" id="JAUZMY010000001">
    <property type="protein sequence ID" value="MEE2035669.1"/>
    <property type="molecule type" value="Genomic_DNA"/>
</dbReference>
<evidence type="ECO:0000256" key="9">
    <source>
        <dbReference type="ARBA" id="ARBA00049563"/>
    </source>
</evidence>
<dbReference type="InterPro" id="IPR027417">
    <property type="entry name" value="P-loop_NTPase"/>
</dbReference>
<dbReference type="SUPFAM" id="SSF52540">
    <property type="entry name" value="P-loop containing nucleoside triphosphate hydrolases"/>
    <property type="match status" value="1"/>
</dbReference>
<comment type="catalytic activity">
    <reaction evidence="9 10 11">
        <text>adenosine(37) in tRNA + dimethylallyl diphosphate = N(6)-dimethylallyladenosine(37) in tRNA + diphosphate</text>
        <dbReference type="Rhea" id="RHEA:26482"/>
        <dbReference type="Rhea" id="RHEA-COMP:10162"/>
        <dbReference type="Rhea" id="RHEA-COMP:10375"/>
        <dbReference type="ChEBI" id="CHEBI:33019"/>
        <dbReference type="ChEBI" id="CHEBI:57623"/>
        <dbReference type="ChEBI" id="CHEBI:74411"/>
        <dbReference type="ChEBI" id="CHEBI:74415"/>
        <dbReference type="EC" id="2.5.1.75"/>
    </reaction>
</comment>
<evidence type="ECO:0000256" key="4">
    <source>
        <dbReference type="ARBA" id="ARBA00022679"/>
    </source>
</evidence>
<name>A0ABU7K1F2_9ACTN</name>
<comment type="cofactor">
    <cofactor evidence="1 10">
        <name>Mg(2+)</name>
        <dbReference type="ChEBI" id="CHEBI:18420"/>
    </cofactor>
</comment>
<protein>
    <recommendedName>
        <fullName evidence="10">tRNA dimethylallyltransferase</fullName>
        <ecNumber evidence="10">2.5.1.75</ecNumber>
    </recommendedName>
    <alternativeName>
        <fullName evidence="10">Dimethylallyl diphosphate:tRNA dimethylallyltransferase</fullName>
        <shortName evidence="10">DMAPP:tRNA dimethylallyltransferase</shortName>
        <shortName evidence="10">DMATase</shortName>
    </alternativeName>
    <alternativeName>
        <fullName evidence="10">Isopentenyl-diphosphate:tRNA isopentenyltransferase</fullName>
        <shortName evidence="10">IPP transferase</shortName>
        <shortName evidence="10">IPPT</shortName>
        <shortName evidence="10">IPTase</shortName>
    </alternativeName>
</protein>
<reference evidence="14 15" key="1">
    <citation type="submission" date="2023-08" db="EMBL/GenBank/DDBJ databases">
        <authorList>
            <person name="Girao M."/>
            <person name="Carvalho M.F."/>
        </authorList>
    </citation>
    <scope>NUCLEOTIDE SEQUENCE [LARGE SCALE GENOMIC DNA]</scope>
    <source>
        <strain evidence="14 15">CT-R113</strain>
    </source>
</reference>
<evidence type="ECO:0000256" key="7">
    <source>
        <dbReference type="ARBA" id="ARBA00022840"/>
    </source>
</evidence>
<evidence type="ECO:0000256" key="3">
    <source>
        <dbReference type="ARBA" id="ARBA00005842"/>
    </source>
</evidence>
<proteinExistence type="inferred from homology"/>
<sequence length="333" mass="36402">MIKVIAVVGPTAVGKSDLAVELALRLEERTGRRGEVINADSMQLYRGMDIGTAKLGTAERREVPHHLLDVWEVSEPADVASYQDMARERVEDCADRDVIPVLVGGSGLYVRAVLDHLEFPGTDPGVRARLESELGDVGPGVLHARLAEADPAAARTILPGNGRRIVRALEVIELTGQPFTANLPDHTSFYPCTQIGVSSPRPELDERIDARVERMWDQGLLEEVRALDGQGLREGRTASRALGYAQALAQLDGEMSAEEAKAATAQATRRFARRQESWFRRDPRVRWLPYDAPDLVERALAQVETALSGTPEEPGEALVDVATLVPHAQHYAG</sequence>
<evidence type="ECO:0000256" key="2">
    <source>
        <dbReference type="ARBA" id="ARBA00003213"/>
    </source>
</evidence>
<dbReference type="InterPro" id="IPR018022">
    <property type="entry name" value="IPT"/>
</dbReference>
<keyword evidence="6 10" id="KW-0547">Nucleotide-binding</keyword>
<keyword evidence="4 10" id="KW-0808">Transferase</keyword>
<organism evidence="14 15">
    <name type="scientific">Nocardiopsis codii</name>
    <dbReference type="NCBI Taxonomy" id="3065942"/>
    <lineage>
        <taxon>Bacteria</taxon>
        <taxon>Bacillati</taxon>
        <taxon>Actinomycetota</taxon>
        <taxon>Actinomycetes</taxon>
        <taxon>Streptosporangiales</taxon>
        <taxon>Nocardiopsidaceae</taxon>
        <taxon>Nocardiopsis</taxon>
    </lineage>
</organism>
<evidence type="ECO:0000256" key="1">
    <source>
        <dbReference type="ARBA" id="ARBA00001946"/>
    </source>
</evidence>
<dbReference type="EC" id="2.5.1.75" evidence="10"/>
<comment type="caution">
    <text evidence="14">The sequence shown here is derived from an EMBL/GenBank/DDBJ whole genome shotgun (WGS) entry which is preliminary data.</text>
</comment>
<comment type="subunit">
    <text evidence="10">Monomer.</text>
</comment>
<evidence type="ECO:0000256" key="8">
    <source>
        <dbReference type="ARBA" id="ARBA00022842"/>
    </source>
</evidence>
<comment type="function">
    <text evidence="2 10 12">Catalyzes the transfer of a dimethylallyl group onto the adenine at position 37 in tRNAs that read codons beginning with uridine, leading to the formation of N6-(dimethylallyl)adenosine (i(6)A).</text>
</comment>
<dbReference type="HAMAP" id="MF_00185">
    <property type="entry name" value="IPP_trans"/>
    <property type="match status" value="1"/>
</dbReference>
<comment type="caution">
    <text evidence="10">Lacks conserved residue(s) required for the propagation of feature annotation.</text>
</comment>
<feature type="site" description="Interaction with substrate tRNA" evidence="10">
    <location>
        <position position="127"/>
    </location>
</feature>
<keyword evidence="8 10" id="KW-0460">Magnesium</keyword>
<feature type="region of interest" description="Interaction with substrate tRNA" evidence="10">
    <location>
        <begin position="40"/>
        <end position="43"/>
    </location>
</feature>
<feature type="site" description="Interaction with substrate tRNA" evidence="10">
    <location>
        <position position="106"/>
    </location>
</feature>
<dbReference type="Proteomes" id="UP001356095">
    <property type="component" value="Unassembled WGS sequence"/>
</dbReference>
<feature type="binding site" evidence="10">
    <location>
        <begin position="9"/>
        <end position="16"/>
    </location>
    <ligand>
        <name>ATP</name>
        <dbReference type="ChEBI" id="CHEBI:30616"/>
    </ligand>
</feature>
<evidence type="ECO:0000256" key="5">
    <source>
        <dbReference type="ARBA" id="ARBA00022694"/>
    </source>
</evidence>
<gene>
    <name evidence="10 14" type="primary">miaA</name>
    <name evidence="14" type="ORF">Q8791_00340</name>
</gene>
<dbReference type="Gene3D" id="3.40.50.300">
    <property type="entry name" value="P-loop containing nucleotide triphosphate hydrolases"/>
    <property type="match status" value="1"/>
</dbReference>
<dbReference type="Gene3D" id="1.10.20.140">
    <property type="match status" value="1"/>
</dbReference>
<dbReference type="NCBIfam" id="TIGR00174">
    <property type="entry name" value="miaA"/>
    <property type="match status" value="1"/>
</dbReference>
<feature type="binding site" evidence="10">
    <location>
        <begin position="11"/>
        <end position="16"/>
    </location>
    <ligand>
        <name>substrate</name>
    </ligand>
</feature>
<dbReference type="InterPro" id="IPR039657">
    <property type="entry name" value="Dimethylallyltransferase"/>
</dbReference>
<evidence type="ECO:0000256" key="12">
    <source>
        <dbReference type="RuleBase" id="RU003784"/>
    </source>
</evidence>
<evidence type="ECO:0000313" key="15">
    <source>
        <dbReference type="Proteomes" id="UP001356095"/>
    </source>
</evidence>
<evidence type="ECO:0000256" key="10">
    <source>
        <dbReference type="HAMAP-Rule" id="MF_00185"/>
    </source>
</evidence>
<dbReference type="PANTHER" id="PTHR11088">
    <property type="entry name" value="TRNA DIMETHYLALLYLTRANSFERASE"/>
    <property type="match status" value="1"/>
</dbReference>
<accession>A0ABU7K1F2</accession>
<dbReference type="Pfam" id="PF01715">
    <property type="entry name" value="IPPT"/>
    <property type="match status" value="1"/>
</dbReference>
<keyword evidence="7 10" id="KW-0067">ATP-binding</keyword>
<keyword evidence="5 10" id="KW-0819">tRNA processing</keyword>
<keyword evidence="15" id="KW-1185">Reference proteome</keyword>
<dbReference type="RefSeq" id="WP_330089502.1">
    <property type="nucleotide sequence ID" value="NZ_JAUZMY010000001.1"/>
</dbReference>
<dbReference type="GO" id="GO:0052381">
    <property type="term" value="F:tRNA dimethylallyltransferase activity"/>
    <property type="evidence" value="ECO:0007669"/>
    <property type="project" value="UniProtKB-EC"/>
</dbReference>
<evidence type="ECO:0000256" key="6">
    <source>
        <dbReference type="ARBA" id="ARBA00022741"/>
    </source>
</evidence>